<protein>
    <submittedName>
        <fullName evidence="1">Uncharacterized protein</fullName>
    </submittedName>
</protein>
<dbReference type="Proteomes" id="UP000257109">
    <property type="component" value="Unassembled WGS sequence"/>
</dbReference>
<gene>
    <name evidence="1" type="ORF">CR513_12591</name>
</gene>
<organism evidence="1 2">
    <name type="scientific">Mucuna pruriens</name>
    <name type="common">Velvet bean</name>
    <name type="synonym">Dolichos pruriens</name>
    <dbReference type="NCBI Taxonomy" id="157652"/>
    <lineage>
        <taxon>Eukaryota</taxon>
        <taxon>Viridiplantae</taxon>
        <taxon>Streptophyta</taxon>
        <taxon>Embryophyta</taxon>
        <taxon>Tracheophyta</taxon>
        <taxon>Spermatophyta</taxon>
        <taxon>Magnoliopsida</taxon>
        <taxon>eudicotyledons</taxon>
        <taxon>Gunneridae</taxon>
        <taxon>Pentapetalae</taxon>
        <taxon>rosids</taxon>
        <taxon>fabids</taxon>
        <taxon>Fabales</taxon>
        <taxon>Fabaceae</taxon>
        <taxon>Papilionoideae</taxon>
        <taxon>50 kb inversion clade</taxon>
        <taxon>NPAAA clade</taxon>
        <taxon>indigoferoid/millettioid clade</taxon>
        <taxon>Phaseoleae</taxon>
        <taxon>Mucuna</taxon>
    </lineage>
</organism>
<comment type="caution">
    <text evidence="1">The sequence shown here is derived from an EMBL/GenBank/DDBJ whole genome shotgun (WGS) entry which is preliminary data.</text>
</comment>
<reference evidence="1" key="1">
    <citation type="submission" date="2018-05" db="EMBL/GenBank/DDBJ databases">
        <title>Draft genome of Mucuna pruriens seed.</title>
        <authorList>
            <person name="Nnadi N.E."/>
            <person name="Vos R."/>
            <person name="Hasami M.H."/>
            <person name="Devisetty U.K."/>
            <person name="Aguiy J.C."/>
        </authorList>
    </citation>
    <scope>NUCLEOTIDE SEQUENCE [LARGE SCALE GENOMIC DNA]</scope>
    <source>
        <strain evidence="1">JCA_2017</strain>
    </source>
</reference>
<accession>A0A371HLW2</accession>
<evidence type="ECO:0000313" key="1">
    <source>
        <dbReference type="EMBL" id="RDY03785.1"/>
    </source>
</evidence>
<dbReference type="OrthoDB" id="1702682at2759"/>
<proteinExistence type="predicted"/>
<dbReference type="AlphaFoldDB" id="A0A371HLW2"/>
<dbReference type="PANTHER" id="PTHR33067">
    <property type="entry name" value="RNA-DIRECTED DNA POLYMERASE-RELATED"/>
    <property type="match status" value="1"/>
</dbReference>
<dbReference type="EMBL" id="QJKJ01002211">
    <property type="protein sequence ID" value="RDY03785.1"/>
    <property type="molecule type" value="Genomic_DNA"/>
</dbReference>
<dbReference type="PANTHER" id="PTHR33067:SF9">
    <property type="entry name" value="RNA-DIRECTED DNA POLYMERASE"/>
    <property type="match status" value="1"/>
</dbReference>
<sequence length="129" mass="15217">MSLMKVRRLKDEKKDKEFTRFLEIFRKLHINISFIETITQMSIYAKILKNIMSNKKKLEKFKVAKLTEKCSIVVLKKLPPKHKYPSCFTIPYTMSNSHFDKALCDLGAIGININLMPYFIFKKLDLQEP</sequence>
<name>A0A371HLW2_MUCPR</name>
<evidence type="ECO:0000313" key="2">
    <source>
        <dbReference type="Proteomes" id="UP000257109"/>
    </source>
</evidence>
<feature type="non-terminal residue" evidence="1">
    <location>
        <position position="1"/>
    </location>
</feature>
<keyword evidence="2" id="KW-1185">Reference proteome</keyword>